<accession>L7CK51</accession>
<evidence type="ECO:0000313" key="2">
    <source>
        <dbReference type="Proteomes" id="UP000010959"/>
    </source>
</evidence>
<organism evidence="1 2">
    <name type="scientific">Rhodopirellula baltica SWK14</name>
    <dbReference type="NCBI Taxonomy" id="993516"/>
    <lineage>
        <taxon>Bacteria</taxon>
        <taxon>Pseudomonadati</taxon>
        <taxon>Planctomycetota</taxon>
        <taxon>Planctomycetia</taxon>
        <taxon>Pirellulales</taxon>
        <taxon>Pirellulaceae</taxon>
        <taxon>Rhodopirellula</taxon>
    </lineage>
</organism>
<proteinExistence type="predicted"/>
<comment type="caution">
    <text evidence="1">The sequence shown here is derived from an EMBL/GenBank/DDBJ whole genome shotgun (WGS) entry which is preliminary data.</text>
</comment>
<protein>
    <submittedName>
        <fullName evidence="1">Uncharacterized protein</fullName>
    </submittedName>
</protein>
<reference evidence="1 2" key="1">
    <citation type="journal article" date="2013" name="Mar. Genomics">
        <title>Expression of sulfatases in Rhodopirellula baltica and the diversity of sulfatases in the genus Rhodopirellula.</title>
        <authorList>
            <person name="Wegner C.E."/>
            <person name="Richter-Heitmann T."/>
            <person name="Klindworth A."/>
            <person name="Klockow C."/>
            <person name="Richter M."/>
            <person name="Achstetter T."/>
            <person name="Glockner F.O."/>
            <person name="Harder J."/>
        </authorList>
    </citation>
    <scope>NUCLEOTIDE SEQUENCE [LARGE SCALE GENOMIC DNA]</scope>
    <source>
        <strain evidence="1 2">SWK14</strain>
    </source>
</reference>
<dbReference type="Proteomes" id="UP000010959">
    <property type="component" value="Unassembled WGS sequence"/>
</dbReference>
<evidence type="ECO:0000313" key="1">
    <source>
        <dbReference type="EMBL" id="ELP33431.1"/>
    </source>
</evidence>
<sequence>MQITCGLIVNRVPCHRDCDGEKALVEQVFSNGCQLFSLTPNTNFLHGPLMQDIQQECQADDMIEMGVTKKDIEVVGFDKLGQTENSRARIKQHAGLR</sequence>
<gene>
    <name evidence="1" type="ORF">RBSWK_02616</name>
</gene>
<dbReference type="AlphaFoldDB" id="L7CK51"/>
<name>L7CK51_RHOBT</name>
<dbReference type="EMBL" id="AMWG01000061">
    <property type="protein sequence ID" value="ELP33431.1"/>
    <property type="molecule type" value="Genomic_DNA"/>
</dbReference>